<organism evidence="16 17">
    <name type="scientific">Brevibacterium rongguiense</name>
    <dbReference type="NCBI Taxonomy" id="2695267"/>
    <lineage>
        <taxon>Bacteria</taxon>
        <taxon>Bacillati</taxon>
        <taxon>Actinomycetota</taxon>
        <taxon>Actinomycetes</taxon>
        <taxon>Micrococcales</taxon>
        <taxon>Brevibacteriaceae</taxon>
        <taxon>Brevibacterium</taxon>
    </lineage>
</organism>
<evidence type="ECO:0000256" key="2">
    <source>
        <dbReference type="ARBA" id="ARBA00004824"/>
    </source>
</evidence>
<dbReference type="Pfam" id="PF01063">
    <property type="entry name" value="Aminotran_4"/>
    <property type="match status" value="1"/>
</dbReference>
<comment type="pathway">
    <text evidence="3">Amino-acid biosynthesis; L-valine biosynthesis; L-valine from pyruvate: step 4/4.</text>
</comment>
<evidence type="ECO:0000313" key="16">
    <source>
        <dbReference type="EMBL" id="MYM18593.1"/>
    </source>
</evidence>
<proteinExistence type="inferred from homology"/>
<comment type="catalytic activity">
    <reaction evidence="13">
        <text>L-isoleucine + 2-oxoglutarate = (S)-3-methyl-2-oxopentanoate + L-glutamate</text>
        <dbReference type="Rhea" id="RHEA:24801"/>
        <dbReference type="ChEBI" id="CHEBI:16810"/>
        <dbReference type="ChEBI" id="CHEBI:29985"/>
        <dbReference type="ChEBI" id="CHEBI:35146"/>
        <dbReference type="ChEBI" id="CHEBI:58045"/>
        <dbReference type="EC" id="2.6.1.42"/>
    </reaction>
</comment>
<keyword evidence="9 16" id="KW-0808">Transferase</keyword>
<dbReference type="GO" id="GO:0009099">
    <property type="term" value="P:L-valine biosynthetic process"/>
    <property type="evidence" value="ECO:0007669"/>
    <property type="project" value="UniProtKB-UniPathway"/>
</dbReference>
<dbReference type="Gene3D" id="3.30.470.10">
    <property type="match status" value="1"/>
</dbReference>
<comment type="catalytic activity">
    <reaction evidence="14">
        <text>L-leucine + 2-oxoglutarate = 4-methyl-2-oxopentanoate + L-glutamate</text>
        <dbReference type="Rhea" id="RHEA:18321"/>
        <dbReference type="ChEBI" id="CHEBI:16810"/>
        <dbReference type="ChEBI" id="CHEBI:17865"/>
        <dbReference type="ChEBI" id="CHEBI:29985"/>
        <dbReference type="ChEBI" id="CHEBI:57427"/>
        <dbReference type="EC" id="2.6.1.42"/>
    </reaction>
</comment>
<dbReference type="Proteomes" id="UP000469215">
    <property type="component" value="Unassembled WGS sequence"/>
</dbReference>
<dbReference type="SUPFAM" id="SSF56752">
    <property type="entry name" value="D-aminoacid aminotransferase-like PLP-dependent enzymes"/>
    <property type="match status" value="1"/>
</dbReference>
<dbReference type="AlphaFoldDB" id="A0A6N9H3U5"/>
<dbReference type="InterPro" id="IPR043132">
    <property type="entry name" value="BCAT-like_C"/>
</dbReference>
<dbReference type="InterPro" id="IPR043131">
    <property type="entry name" value="BCAT-like_N"/>
</dbReference>
<dbReference type="InterPro" id="IPR036038">
    <property type="entry name" value="Aminotransferase-like"/>
</dbReference>
<evidence type="ECO:0000256" key="8">
    <source>
        <dbReference type="ARBA" id="ARBA00022605"/>
    </source>
</evidence>
<evidence type="ECO:0000256" key="3">
    <source>
        <dbReference type="ARBA" id="ARBA00004931"/>
    </source>
</evidence>
<evidence type="ECO:0000256" key="15">
    <source>
        <dbReference type="PIRSR" id="PIRSR006468-1"/>
    </source>
</evidence>
<evidence type="ECO:0000256" key="12">
    <source>
        <dbReference type="ARBA" id="ARBA00048212"/>
    </source>
</evidence>
<evidence type="ECO:0000256" key="4">
    <source>
        <dbReference type="ARBA" id="ARBA00005072"/>
    </source>
</evidence>
<keyword evidence="7 16" id="KW-0032">Aminotransferase</keyword>
<evidence type="ECO:0000256" key="10">
    <source>
        <dbReference type="ARBA" id="ARBA00022898"/>
    </source>
</evidence>
<dbReference type="PIRSF" id="PIRSF006468">
    <property type="entry name" value="BCAT1"/>
    <property type="match status" value="1"/>
</dbReference>
<comment type="caution">
    <text evidence="16">The sequence shown here is derived from an EMBL/GenBank/DDBJ whole genome shotgun (WGS) entry which is preliminary data.</text>
</comment>
<evidence type="ECO:0000256" key="11">
    <source>
        <dbReference type="ARBA" id="ARBA00023304"/>
    </source>
</evidence>
<keyword evidence="10" id="KW-0663">Pyridoxal phosphate</keyword>
<dbReference type="GO" id="GO:0004084">
    <property type="term" value="F:branched-chain-amino-acid transaminase activity"/>
    <property type="evidence" value="ECO:0007669"/>
    <property type="project" value="UniProtKB-EC"/>
</dbReference>
<dbReference type="EC" id="2.6.1.42" evidence="6"/>
<keyword evidence="11" id="KW-0100">Branched-chain amino acid biosynthesis</keyword>
<comment type="catalytic activity">
    <reaction evidence="12">
        <text>L-valine + 2-oxoglutarate = 3-methyl-2-oxobutanoate + L-glutamate</text>
        <dbReference type="Rhea" id="RHEA:24813"/>
        <dbReference type="ChEBI" id="CHEBI:11851"/>
        <dbReference type="ChEBI" id="CHEBI:16810"/>
        <dbReference type="ChEBI" id="CHEBI:29985"/>
        <dbReference type="ChEBI" id="CHEBI:57762"/>
        <dbReference type="EC" id="2.6.1.42"/>
    </reaction>
</comment>
<dbReference type="CDD" id="cd01557">
    <property type="entry name" value="BCAT_beta_family"/>
    <property type="match status" value="1"/>
</dbReference>
<dbReference type="NCBIfam" id="NF009897">
    <property type="entry name" value="PRK13357.1"/>
    <property type="match status" value="1"/>
</dbReference>
<gene>
    <name evidence="16" type="ORF">GSY69_01005</name>
</gene>
<keyword evidence="17" id="KW-1185">Reference proteome</keyword>
<evidence type="ECO:0000256" key="7">
    <source>
        <dbReference type="ARBA" id="ARBA00022576"/>
    </source>
</evidence>
<dbReference type="GO" id="GO:0009098">
    <property type="term" value="P:L-leucine biosynthetic process"/>
    <property type="evidence" value="ECO:0007669"/>
    <property type="project" value="UniProtKB-UniPathway"/>
</dbReference>
<evidence type="ECO:0000256" key="5">
    <source>
        <dbReference type="ARBA" id="ARBA00009320"/>
    </source>
</evidence>
<comment type="similarity">
    <text evidence="5">Belongs to the class-IV pyridoxal-phosphate-dependent aminotransferase family.</text>
</comment>
<evidence type="ECO:0000256" key="6">
    <source>
        <dbReference type="ARBA" id="ARBA00013053"/>
    </source>
</evidence>
<reference evidence="16 17" key="1">
    <citation type="submission" date="2020-01" db="EMBL/GenBank/DDBJ databases">
        <authorList>
            <person name="Deng T."/>
        </authorList>
    </citation>
    <scope>NUCLEOTIDE SEQUENCE [LARGE SCALE GENOMIC DNA]</scope>
    <source>
        <strain evidence="16 17">5221</strain>
    </source>
</reference>
<evidence type="ECO:0000256" key="9">
    <source>
        <dbReference type="ARBA" id="ARBA00022679"/>
    </source>
</evidence>
<dbReference type="GO" id="GO:0009097">
    <property type="term" value="P:isoleucine biosynthetic process"/>
    <property type="evidence" value="ECO:0007669"/>
    <property type="project" value="UniProtKB-UniPathway"/>
</dbReference>
<dbReference type="PANTHER" id="PTHR11825:SF44">
    <property type="entry name" value="BRANCHED-CHAIN-AMINO-ACID AMINOTRANSFERASE"/>
    <property type="match status" value="1"/>
</dbReference>
<evidence type="ECO:0000256" key="14">
    <source>
        <dbReference type="ARBA" id="ARBA00049229"/>
    </source>
</evidence>
<comment type="pathway">
    <text evidence="4">Amino-acid biosynthesis; L-leucine biosynthesis; L-leucine from 3-methyl-2-oxobutanoate: step 4/4.</text>
</comment>
<dbReference type="EMBL" id="WWEQ01000003">
    <property type="protein sequence ID" value="MYM18593.1"/>
    <property type="molecule type" value="Genomic_DNA"/>
</dbReference>
<dbReference type="InterPro" id="IPR005786">
    <property type="entry name" value="B_amino_transII"/>
</dbReference>
<protein>
    <recommendedName>
        <fullName evidence="6">branched-chain-amino-acid transaminase</fullName>
        <ecNumber evidence="6">2.6.1.42</ecNumber>
    </recommendedName>
</protein>
<comment type="pathway">
    <text evidence="2">Amino-acid biosynthesis; L-isoleucine biosynthesis; L-isoleucine from 2-oxobutanoate: step 4/4.</text>
</comment>
<name>A0A6N9H3U5_9MICO</name>
<dbReference type="UniPathway" id="UPA00048">
    <property type="reaction ID" value="UER00073"/>
</dbReference>
<dbReference type="UniPathway" id="UPA00047">
    <property type="reaction ID" value="UER00058"/>
</dbReference>
<keyword evidence="8" id="KW-0028">Amino-acid biosynthesis</keyword>
<evidence type="ECO:0000256" key="1">
    <source>
        <dbReference type="ARBA" id="ARBA00001933"/>
    </source>
</evidence>
<dbReference type="UniPathway" id="UPA00049">
    <property type="reaction ID" value="UER00062"/>
</dbReference>
<dbReference type="InterPro" id="IPR001544">
    <property type="entry name" value="Aminotrans_IV"/>
</dbReference>
<dbReference type="PANTHER" id="PTHR11825">
    <property type="entry name" value="SUBGROUP IIII AMINOTRANSFERASE"/>
    <property type="match status" value="1"/>
</dbReference>
<dbReference type="InterPro" id="IPR033939">
    <property type="entry name" value="BCAT_family"/>
</dbReference>
<sequence>MPAFEVLKNPQPLAAPLREKILETPAFGTQFTDHMAHISYTDEQGWHGREVRPYGQLVLDPAAAVLHYAQEVFEGLKAYRHADGTVWTFRPEKNAERLRKSAHRLALPALGKDDFVDSLRELVALDADWVPTPQSDTDEVSLYLRPFMFSAERFLGLRPTQQADYYVIASPAGAYFAGGVKPVKLWLSQNLKRAGKGGTGFAKCGGNYAASTEAMVEAAQKGCQQVLFTDAEHNTYLEELGGMNIMLVTSEGALLTPPVSNTILDGVTRRSILDMAPSLGLTPEERPITIDEWREGAANGTITEAFACGTAAAITPIGGVLAEDFEIAQGDEPGEVTMKLRRALLDIQYGRAEAPDGWMVQLA</sequence>
<dbReference type="Gene3D" id="3.20.10.10">
    <property type="entry name" value="D-amino Acid Aminotransferase, subunit A, domain 2"/>
    <property type="match status" value="1"/>
</dbReference>
<evidence type="ECO:0000313" key="17">
    <source>
        <dbReference type="Proteomes" id="UP000469215"/>
    </source>
</evidence>
<feature type="modified residue" description="N6-(pyridoxal phosphate)lysine" evidence="15">
    <location>
        <position position="203"/>
    </location>
</feature>
<comment type="cofactor">
    <cofactor evidence="1">
        <name>pyridoxal 5'-phosphate</name>
        <dbReference type="ChEBI" id="CHEBI:597326"/>
    </cofactor>
</comment>
<dbReference type="NCBIfam" id="TIGR01123">
    <property type="entry name" value="ilvE_II"/>
    <property type="match status" value="1"/>
</dbReference>
<accession>A0A6N9H3U5</accession>
<dbReference type="RefSeq" id="WP_160952059.1">
    <property type="nucleotide sequence ID" value="NZ_WWEQ01000003.1"/>
</dbReference>
<evidence type="ECO:0000256" key="13">
    <source>
        <dbReference type="ARBA" id="ARBA00048798"/>
    </source>
</evidence>